<keyword evidence="3" id="KW-1185">Reference proteome</keyword>
<evidence type="ECO:0000256" key="1">
    <source>
        <dbReference type="SAM" id="MobiDB-lite"/>
    </source>
</evidence>
<gene>
    <name evidence="2" type="ORF">FB468_1728</name>
</gene>
<dbReference type="Proteomes" id="UP000319094">
    <property type="component" value="Unassembled WGS sequence"/>
</dbReference>
<proteinExistence type="predicted"/>
<dbReference type="EMBL" id="VFON01000001">
    <property type="protein sequence ID" value="TQL43698.1"/>
    <property type="molecule type" value="Genomic_DNA"/>
</dbReference>
<dbReference type="AlphaFoldDB" id="A0A542Y6H4"/>
<evidence type="ECO:0000313" key="2">
    <source>
        <dbReference type="EMBL" id="TQL43698.1"/>
    </source>
</evidence>
<sequence length="188" mass="21179">MKGSLVTKTHEADGEAVEAPVTTGRTRGSRPNVTSPPPPPTQVRQPLPSPINWWKLDDEERAETLEVLGEWVPELVRRYGLRDAVVPPCWYRHGSLVQELLALFQYRNQQQVQETAPPSAMLDFHYQFDLAIRRLSNWTSATGCNSAEHHETPLSVWVAPGSVRASTWAVEFEDHVNSVRAGDTEKKE</sequence>
<evidence type="ECO:0000313" key="3">
    <source>
        <dbReference type="Proteomes" id="UP000319094"/>
    </source>
</evidence>
<accession>A0A542Y6H4</accession>
<name>A0A542Y6H4_9MICO</name>
<feature type="region of interest" description="Disordered" evidence="1">
    <location>
        <begin position="1"/>
        <end position="50"/>
    </location>
</feature>
<reference evidence="2 3" key="1">
    <citation type="submission" date="2019-06" db="EMBL/GenBank/DDBJ databases">
        <title>Sequencing the genomes of 1000 actinobacteria strains.</title>
        <authorList>
            <person name="Klenk H.-P."/>
        </authorList>
    </citation>
    <scope>NUCLEOTIDE SEQUENCE [LARGE SCALE GENOMIC DNA]</scope>
    <source>
        <strain evidence="2 3">DSM 8803</strain>
    </source>
</reference>
<evidence type="ECO:0008006" key="4">
    <source>
        <dbReference type="Google" id="ProtNLM"/>
    </source>
</evidence>
<protein>
    <recommendedName>
        <fullName evidence="4">DUF4913 domain-containing protein</fullName>
    </recommendedName>
</protein>
<organism evidence="2 3">
    <name type="scientific">Leucobacter komagatae</name>
    <dbReference type="NCBI Taxonomy" id="55969"/>
    <lineage>
        <taxon>Bacteria</taxon>
        <taxon>Bacillati</taxon>
        <taxon>Actinomycetota</taxon>
        <taxon>Actinomycetes</taxon>
        <taxon>Micrococcales</taxon>
        <taxon>Microbacteriaceae</taxon>
        <taxon>Leucobacter</taxon>
    </lineage>
</organism>
<comment type="caution">
    <text evidence="2">The sequence shown here is derived from an EMBL/GenBank/DDBJ whole genome shotgun (WGS) entry which is preliminary data.</text>
</comment>